<evidence type="ECO:0000313" key="2">
    <source>
        <dbReference type="Proteomes" id="UP000282388"/>
    </source>
</evidence>
<name>A0A3A8ENW1_9GAMM</name>
<evidence type="ECO:0000313" key="1">
    <source>
        <dbReference type="EMBL" id="RKG32440.1"/>
    </source>
</evidence>
<dbReference type="SUPFAM" id="SSF50475">
    <property type="entry name" value="FMN-binding split barrel"/>
    <property type="match status" value="1"/>
</dbReference>
<sequence length="210" mass="23950">MYLPTHFQQEDLIELFDCIEANPFASVMVVCEGEIEANHIPLELDRSVGEKGMLRGHIAKANPLFNLLEREQSAYVIFHADQAYISPNWYAGKQEHHRTVPTWNYRVVHVKGMMRKVDDEKYLRGILARLTRTHEATQAVPWKMGDAPNDFIAEQLEKIVAIEIEIDSIMGKFKVSQNRSAADAERVANALENSNAEMAASVRNYHAEKK</sequence>
<dbReference type="Gene3D" id="2.30.110.10">
    <property type="entry name" value="Electron Transport, Fmn-binding Protein, Chain A"/>
    <property type="match status" value="1"/>
</dbReference>
<protein>
    <submittedName>
        <fullName evidence="1">FMN-binding negative transcriptional regulator</fullName>
    </submittedName>
</protein>
<dbReference type="PANTHER" id="PTHR35802">
    <property type="entry name" value="PROTEASE SYNTHASE AND SPORULATION PROTEIN PAI 2"/>
    <property type="match status" value="1"/>
</dbReference>
<dbReference type="Proteomes" id="UP000282388">
    <property type="component" value="Unassembled WGS sequence"/>
</dbReference>
<dbReference type="PANTHER" id="PTHR35802:SF1">
    <property type="entry name" value="PROTEASE SYNTHASE AND SPORULATION PROTEIN PAI 2"/>
    <property type="match status" value="1"/>
</dbReference>
<dbReference type="RefSeq" id="WP_120401954.1">
    <property type="nucleotide sequence ID" value="NZ_RAXV01000009.1"/>
</dbReference>
<dbReference type="InterPro" id="IPR007396">
    <property type="entry name" value="TR_PAI2-type"/>
</dbReference>
<dbReference type="InterPro" id="IPR012349">
    <property type="entry name" value="Split_barrel_FMN-bd"/>
</dbReference>
<comment type="caution">
    <text evidence="1">The sequence shown here is derived from an EMBL/GenBank/DDBJ whole genome shotgun (WGS) entry which is preliminary data.</text>
</comment>
<dbReference type="EMBL" id="RAXV01000009">
    <property type="protein sequence ID" value="RKG32440.1"/>
    <property type="molecule type" value="Genomic_DNA"/>
</dbReference>
<dbReference type="PIRSF" id="PIRSF010372">
    <property type="entry name" value="PaiB"/>
    <property type="match status" value="1"/>
</dbReference>
<dbReference type="Pfam" id="PF04299">
    <property type="entry name" value="FMN_bind_2"/>
    <property type="match status" value="1"/>
</dbReference>
<accession>A0A3A8ENW1</accession>
<keyword evidence="2" id="KW-1185">Reference proteome</keyword>
<gene>
    <name evidence="1" type="ORF">D7V32_05750</name>
</gene>
<organism evidence="1 2">
    <name type="scientific">Acinetobacter tianfuensis</name>
    <dbReference type="NCBI Taxonomy" id="2419603"/>
    <lineage>
        <taxon>Bacteria</taxon>
        <taxon>Pseudomonadati</taxon>
        <taxon>Pseudomonadota</taxon>
        <taxon>Gammaproteobacteria</taxon>
        <taxon>Moraxellales</taxon>
        <taxon>Moraxellaceae</taxon>
        <taxon>Acinetobacter</taxon>
    </lineage>
</organism>
<reference evidence="1 2" key="1">
    <citation type="submission" date="2018-09" db="EMBL/GenBank/DDBJ databases">
        <title>The draft genome of Acinetobacter spp. strains.</title>
        <authorList>
            <person name="Qin J."/>
            <person name="Feng Y."/>
            <person name="Zong Z."/>
        </authorList>
    </citation>
    <scope>NUCLEOTIDE SEQUENCE [LARGE SCALE GENOMIC DNA]</scope>
    <source>
        <strain evidence="1 2">WCHAc060012</strain>
    </source>
</reference>
<proteinExistence type="predicted"/>
<dbReference type="AlphaFoldDB" id="A0A3A8ENW1"/>
<dbReference type="OrthoDB" id="9794948at2"/>